<dbReference type="Proteomes" id="UP000243077">
    <property type="component" value="Chromosome"/>
</dbReference>
<protein>
    <recommendedName>
        <fullName evidence="3">Glycosyltransferase</fullName>
    </recommendedName>
</protein>
<name>A0A2L2BSL8_9MICO</name>
<evidence type="ECO:0008006" key="3">
    <source>
        <dbReference type="Google" id="ProtNLM"/>
    </source>
</evidence>
<evidence type="ECO:0000313" key="2">
    <source>
        <dbReference type="Proteomes" id="UP000243077"/>
    </source>
</evidence>
<keyword evidence="2" id="KW-1185">Reference proteome</keyword>
<dbReference type="KEGG" id="psai:C3B54_111729"/>
<proteinExistence type="predicted"/>
<sequence>MSNPEEPQTSTHEIRAAPLNGHLAVAVTFFYDESRFGYLEQIAQHYPHLATQTSVWVVTNTRDEAAHQKIHQVFNGVELHIVVPSHLGHPLLLPWFHRDIFAELYRTRPEVSHFLYVEDDLEVTPENVRYWLEAREVLRPFSLIPSFLRVEEGPDGHLYSSDVYRSAHIGNLPRLIDSEGYWVNLRYPYQASYLMDQELMAEFLQSPTQSPDSGTWPIREKATQGLIYSNVPKGCFSRAFIRVGADGGIPGAARIHHLPNNYAMKKGNKYGGLRVGELVRTQGIRIPTPVQELNKLVSLRIPKRRRFMVHHLD</sequence>
<dbReference type="EMBL" id="CP026923">
    <property type="protein sequence ID" value="AVG24658.1"/>
    <property type="molecule type" value="Genomic_DNA"/>
</dbReference>
<reference evidence="1 2" key="1">
    <citation type="submission" date="2018-02" db="EMBL/GenBank/DDBJ databases">
        <title>Complete genome of the streamlined marine actinobacterium Pontimonas salivibrio CL-TW6 adapted to coastal planktonic lifestype.</title>
        <authorList>
            <person name="Cho B.C."/>
            <person name="Hardies S.C."/>
            <person name="Jang G.I."/>
            <person name="Hwang C.Y."/>
        </authorList>
    </citation>
    <scope>NUCLEOTIDE SEQUENCE [LARGE SCALE GENOMIC DNA]</scope>
    <source>
        <strain evidence="1 2">CL-TW6</strain>
    </source>
</reference>
<accession>A0A2L2BSL8</accession>
<gene>
    <name evidence="1" type="ORF">C3B54_111729</name>
</gene>
<evidence type="ECO:0000313" key="1">
    <source>
        <dbReference type="EMBL" id="AVG24658.1"/>
    </source>
</evidence>
<organism evidence="1 2">
    <name type="scientific">Pontimonas salivibrio</name>
    <dbReference type="NCBI Taxonomy" id="1159327"/>
    <lineage>
        <taxon>Bacteria</taxon>
        <taxon>Bacillati</taxon>
        <taxon>Actinomycetota</taxon>
        <taxon>Actinomycetes</taxon>
        <taxon>Micrococcales</taxon>
        <taxon>Microbacteriaceae</taxon>
        <taxon>Pontimonas</taxon>
    </lineage>
</organism>
<dbReference type="AlphaFoldDB" id="A0A2L2BSL8"/>